<sequence length="75" mass="8901">MQWIENLAIWFLKKREVSVVMNFDVTGDIKERTSKGRFENCLFKGRVYDRYGKEIVMPHGKFKISYDGNISHNTK</sequence>
<accession>A0A660DX86</accession>
<dbReference type="RefSeq" id="WP_130851540.1">
    <property type="nucleotide sequence ID" value="NZ_UYIG01000057.1"/>
</dbReference>
<evidence type="ECO:0000313" key="1">
    <source>
        <dbReference type="EMBL" id="VDG27829.1"/>
    </source>
</evidence>
<reference evidence="1 2" key="1">
    <citation type="submission" date="2018-11" db="EMBL/GenBank/DDBJ databases">
        <authorList>
            <person name="Wuyts S."/>
        </authorList>
    </citation>
    <scope>NUCLEOTIDE SEQUENCE [LARGE SCALE GENOMIC DNA]</scope>
    <source>
        <strain evidence="1">Lactobacillus mudanjiangensis AMBF249</strain>
    </source>
</reference>
<dbReference type="EMBL" id="UYIG01000057">
    <property type="protein sequence ID" value="VDG27829.1"/>
    <property type="molecule type" value="Genomic_DNA"/>
</dbReference>
<organism evidence="1 2">
    <name type="scientific">Lactiplantibacillus mudanjiangensis</name>
    <dbReference type="NCBI Taxonomy" id="1296538"/>
    <lineage>
        <taxon>Bacteria</taxon>
        <taxon>Bacillati</taxon>
        <taxon>Bacillota</taxon>
        <taxon>Bacilli</taxon>
        <taxon>Lactobacillales</taxon>
        <taxon>Lactobacillaceae</taxon>
        <taxon>Lactiplantibacillus</taxon>
    </lineage>
</organism>
<evidence type="ECO:0000313" key="2">
    <source>
        <dbReference type="Proteomes" id="UP000289996"/>
    </source>
</evidence>
<dbReference type="Proteomes" id="UP000289996">
    <property type="component" value="Unassembled WGS sequence"/>
</dbReference>
<protein>
    <submittedName>
        <fullName evidence="1">Uncharacterized protein</fullName>
    </submittedName>
</protein>
<dbReference type="AlphaFoldDB" id="A0A660DX86"/>
<proteinExistence type="predicted"/>
<gene>
    <name evidence="1" type="ORF">MUDAN_MDHGFNIF_02653</name>
</gene>
<keyword evidence="2" id="KW-1185">Reference proteome</keyword>
<name>A0A660DX86_9LACO</name>